<dbReference type="Proteomes" id="UP000239068">
    <property type="component" value="Unassembled WGS sequence"/>
</dbReference>
<dbReference type="PRINTS" id="PR00811">
    <property type="entry name" value="BCTERIALGSPD"/>
</dbReference>
<feature type="region of interest" description="Disordered" evidence="2">
    <location>
        <begin position="349"/>
        <end position="400"/>
    </location>
</feature>
<dbReference type="PANTHER" id="PTHR30604:SF1">
    <property type="entry name" value="DNA UTILIZATION PROTEIN HOFQ"/>
    <property type="match status" value="1"/>
</dbReference>
<comment type="similarity">
    <text evidence="1">Belongs to the bacterial secretin family.</text>
</comment>
<dbReference type="EMBL" id="MSCM01000002">
    <property type="protein sequence ID" value="PQJ76537.1"/>
    <property type="molecule type" value="Genomic_DNA"/>
</dbReference>
<dbReference type="InterPro" id="IPR004846">
    <property type="entry name" value="T2SS/T3SS_dom"/>
</dbReference>
<evidence type="ECO:0000256" key="1">
    <source>
        <dbReference type="RuleBase" id="RU004003"/>
    </source>
</evidence>
<organism evidence="4 5">
    <name type="scientific">Polaribacter glomeratus</name>
    <dbReference type="NCBI Taxonomy" id="102"/>
    <lineage>
        <taxon>Bacteria</taxon>
        <taxon>Pseudomonadati</taxon>
        <taxon>Bacteroidota</taxon>
        <taxon>Flavobacteriia</taxon>
        <taxon>Flavobacteriales</taxon>
        <taxon>Flavobacteriaceae</taxon>
    </lineage>
</organism>
<dbReference type="AlphaFoldDB" id="A0A2S7WG09"/>
<feature type="compositionally biased region" description="Low complexity" evidence="2">
    <location>
        <begin position="359"/>
        <end position="400"/>
    </location>
</feature>
<protein>
    <recommendedName>
        <fullName evidence="3">Type II/III secretion system secretin-like domain-containing protein</fullName>
    </recommendedName>
</protein>
<dbReference type="PANTHER" id="PTHR30604">
    <property type="entry name" value="PROTEIN TRANSPORT PROTEIN HOFQ"/>
    <property type="match status" value="1"/>
</dbReference>
<keyword evidence="5" id="KW-1185">Reference proteome</keyword>
<dbReference type="Gene3D" id="3.55.50.30">
    <property type="match status" value="1"/>
</dbReference>
<dbReference type="GO" id="GO:0009306">
    <property type="term" value="P:protein secretion"/>
    <property type="evidence" value="ECO:0007669"/>
    <property type="project" value="InterPro"/>
</dbReference>
<evidence type="ECO:0000313" key="4">
    <source>
        <dbReference type="EMBL" id="PQJ76537.1"/>
    </source>
</evidence>
<evidence type="ECO:0000259" key="3">
    <source>
        <dbReference type="Pfam" id="PF00263"/>
    </source>
</evidence>
<name>A0A2S7WG09_9FLAO</name>
<dbReference type="InterPro" id="IPR001775">
    <property type="entry name" value="GspD/PilQ"/>
</dbReference>
<reference evidence="4 5" key="1">
    <citation type="submission" date="2016-12" db="EMBL/GenBank/DDBJ databases">
        <title>Trade-off between light-utilization and light-protection in marine flavobacteria.</title>
        <authorList>
            <person name="Kumagai Y."/>
            <person name="Yoshizawa S."/>
            <person name="Kogure K."/>
            <person name="Iwasaki W."/>
        </authorList>
    </citation>
    <scope>NUCLEOTIDE SEQUENCE [LARGE SCALE GENOMIC DNA]</scope>
    <source>
        <strain evidence="4 5">ATCC 43844</strain>
    </source>
</reference>
<evidence type="ECO:0000256" key="2">
    <source>
        <dbReference type="SAM" id="MobiDB-lite"/>
    </source>
</evidence>
<dbReference type="PROSITE" id="PS00875">
    <property type="entry name" value="T2SP_D"/>
    <property type="match status" value="1"/>
</dbReference>
<dbReference type="Pfam" id="PF00263">
    <property type="entry name" value="Secretin"/>
    <property type="match status" value="1"/>
</dbReference>
<accession>A0A2S7WG09</accession>
<feature type="domain" description="Type II/III secretion system secretin-like" evidence="3">
    <location>
        <begin position="533"/>
        <end position="700"/>
    </location>
</feature>
<dbReference type="InterPro" id="IPR051808">
    <property type="entry name" value="Type_IV_pilus_biogenesis"/>
</dbReference>
<gene>
    <name evidence="4" type="ORF">BTO16_11570</name>
</gene>
<dbReference type="InterPro" id="IPR004845">
    <property type="entry name" value="T2SS_GspD_CS"/>
</dbReference>
<evidence type="ECO:0000313" key="5">
    <source>
        <dbReference type="Proteomes" id="UP000239068"/>
    </source>
</evidence>
<comment type="caution">
    <text evidence="4">The sequence shown here is derived from an EMBL/GenBank/DDBJ whole genome shotgun (WGS) entry which is preliminary data.</text>
</comment>
<sequence>MIKRYTFTLFFLFFVVQGGFGQEKEDRIGQIESRLDSLSTEISGLNKKVNFSLNDTELPIFIRAIAKEHKLNVSIAPNLNQIKVSQNFSDATVKNVLLYLCKEYNLTIETLGSILSVKRYLKPYEARDIKATYNLEKDLFSVDLQNDTLHVAFKEITNSTGKNLVFAPGIENQTLSSYIKDKPFESAVDKIAFANNLSVTKTKDNYYLFESATEPNQKGITDERRQKPARYRNSNFYFKVQDTVKQIVDVDFENVAIASIIKDISFDLSINMFTSSPLTSAGNATVKASNISYDVLLTKILENTKFSFKKRNGIYYFGDVAQPSLTSSVTIPLQHRAIEIMNSPIQSNRNSGFNGGNQGFNSQNGNQGFNNNANFNQNNQGFNNNRANNNSNVNNRSSFQDYSNQSDAILDLIPKSITEGLEISTDVEQNAFLVSGNAQKIEAFKKFLKTIDKPVPVILIEVMIIEVSNSNSVSTGLELGLGEAPTTDQGTLFPSAEVNLGATSINKIIGGFNGFGSLNIGKVVPNFYAKIQALETNGSLKIRSTPKLSTLNGHQATLSRGERSYYAVTQTNTVGTLNPIITDVKNYFPIDADLSIGIRPLVSGDGNITLNINVLQSDFNGVRIDPEAPPGINSREFTSTIRVKDRDVVILGGIEETSRNNSGSGVPFLARIPIIKYLFSKRTRTASKSKLSVLIKPTIIY</sequence>
<proteinExistence type="inferred from homology"/>